<keyword evidence="2" id="KW-0540">Nuclease</keyword>
<dbReference type="AlphaFoldDB" id="A0A2S1LWY5"/>
<dbReference type="InterPro" id="IPR014721">
    <property type="entry name" value="Ribsml_uS5_D2-typ_fold_subgr"/>
</dbReference>
<evidence type="ECO:0000256" key="6">
    <source>
        <dbReference type="NCBIfam" id="TIGR00188"/>
    </source>
</evidence>
<dbReference type="RefSeq" id="WP_108729213.1">
    <property type="nucleotide sequence ID" value="NZ_CP025785.1"/>
</dbReference>
<dbReference type="NCBIfam" id="TIGR00188">
    <property type="entry name" value="rnpA"/>
    <property type="match status" value="1"/>
</dbReference>
<evidence type="ECO:0000256" key="4">
    <source>
        <dbReference type="ARBA" id="ARBA00022801"/>
    </source>
</evidence>
<dbReference type="Pfam" id="PF00825">
    <property type="entry name" value="Ribonuclease_P"/>
    <property type="match status" value="1"/>
</dbReference>
<dbReference type="EMBL" id="CP025785">
    <property type="protein sequence ID" value="AWG42813.1"/>
    <property type="molecule type" value="Genomic_DNA"/>
</dbReference>
<dbReference type="OrthoDB" id="350607at2"/>
<keyword evidence="3" id="KW-0255">Endonuclease</keyword>
<dbReference type="GO" id="GO:0008033">
    <property type="term" value="P:tRNA processing"/>
    <property type="evidence" value="ECO:0007669"/>
    <property type="project" value="UniProtKB-KW"/>
</dbReference>
<evidence type="ECO:0000313" key="8">
    <source>
        <dbReference type="Proteomes" id="UP000244655"/>
    </source>
</evidence>
<evidence type="ECO:0000256" key="5">
    <source>
        <dbReference type="ARBA" id="ARBA00022884"/>
    </source>
</evidence>
<gene>
    <name evidence="7" type="primary">rnpA</name>
    <name evidence="7" type="ORF">CR532_02285</name>
</gene>
<dbReference type="EC" id="3.1.26.5" evidence="6"/>
<organism evidence="7 8">
    <name type="scientific">Candidatus Borreliella tachyglossi</name>
    <dbReference type="NCBI Taxonomy" id="1964448"/>
    <lineage>
        <taxon>Bacteria</taxon>
        <taxon>Pseudomonadati</taxon>
        <taxon>Spirochaetota</taxon>
        <taxon>Spirochaetia</taxon>
        <taxon>Spirochaetales</taxon>
        <taxon>Borreliaceae</taxon>
        <taxon>Borreliella</taxon>
    </lineage>
</organism>
<keyword evidence="5" id="KW-0694">RNA-binding</keyword>
<keyword evidence="4" id="KW-0378">Hydrolase</keyword>
<evidence type="ECO:0000313" key="7">
    <source>
        <dbReference type="EMBL" id="AWG42813.1"/>
    </source>
</evidence>
<accession>A0A2S1LWY5</accession>
<dbReference type="SUPFAM" id="SSF54211">
    <property type="entry name" value="Ribosomal protein S5 domain 2-like"/>
    <property type="match status" value="1"/>
</dbReference>
<keyword evidence="1" id="KW-0819">tRNA processing</keyword>
<sequence length="114" mass="13518">MKRRSISIKSKLEIQELFKKGKLIRMDGCNVFYEFTSLAVSRILVTFPRIFKGAVKRNRVRRIFKECFRRQFDLFKDSSLDFAFVVSPKKSNINYCEVETLINNLALDIMKRKV</sequence>
<proteinExistence type="predicted"/>
<dbReference type="Gene3D" id="3.30.230.10">
    <property type="match status" value="1"/>
</dbReference>
<dbReference type="GO" id="GO:0004526">
    <property type="term" value="F:ribonuclease P activity"/>
    <property type="evidence" value="ECO:0007669"/>
    <property type="project" value="UniProtKB-UniRule"/>
</dbReference>
<keyword evidence="8" id="KW-1185">Reference proteome</keyword>
<evidence type="ECO:0000256" key="2">
    <source>
        <dbReference type="ARBA" id="ARBA00022722"/>
    </source>
</evidence>
<dbReference type="Proteomes" id="UP000244655">
    <property type="component" value="Chromosome"/>
</dbReference>
<dbReference type="InterPro" id="IPR000100">
    <property type="entry name" value="RNase_P"/>
</dbReference>
<evidence type="ECO:0000256" key="3">
    <source>
        <dbReference type="ARBA" id="ARBA00022759"/>
    </source>
</evidence>
<name>A0A2S1LWY5_9SPIR</name>
<reference evidence="7 8" key="1">
    <citation type="submission" date="2018-01" db="EMBL/GenBank/DDBJ databases">
        <title>Genome sequence of Borrelia tachyglossi.</title>
        <authorList>
            <person name="Gofton A.W."/>
        </authorList>
    </citation>
    <scope>NUCLEOTIDE SEQUENCE [LARGE SCALE GENOMIC DNA]</scope>
    <source>
        <strain evidence="7 8">Bc-F10-1268</strain>
    </source>
</reference>
<protein>
    <recommendedName>
        <fullName evidence="6">Ribonuclease P protein component</fullName>
        <ecNumber evidence="6">3.1.26.5</ecNumber>
    </recommendedName>
</protein>
<dbReference type="InterPro" id="IPR020568">
    <property type="entry name" value="Ribosomal_Su5_D2-typ_SF"/>
</dbReference>
<dbReference type="GO" id="GO:0000049">
    <property type="term" value="F:tRNA binding"/>
    <property type="evidence" value="ECO:0007669"/>
    <property type="project" value="InterPro"/>
</dbReference>
<evidence type="ECO:0000256" key="1">
    <source>
        <dbReference type="ARBA" id="ARBA00022694"/>
    </source>
</evidence>